<protein>
    <submittedName>
        <fullName evidence="1">Uncharacterized protein</fullName>
    </submittedName>
</protein>
<dbReference type="Proteomes" id="UP000299102">
    <property type="component" value="Unassembled WGS sequence"/>
</dbReference>
<evidence type="ECO:0000313" key="2">
    <source>
        <dbReference type="Proteomes" id="UP000299102"/>
    </source>
</evidence>
<comment type="caution">
    <text evidence="1">The sequence shown here is derived from an EMBL/GenBank/DDBJ whole genome shotgun (WGS) entry which is preliminary data.</text>
</comment>
<keyword evidence="2" id="KW-1185">Reference proteome</keyword>
<dbReference type="EMBL" id="BGZK01000352">
    <property type="protein sequence ID" value="GBP38640.1"/>
    <property type="molecule type" value="Genomic_DNA"/>
</dbReference>
<evidence type="ECO:0000313" key="1">
    <source>
        <dbReference type="EMBL" id="GBP38640.1"/>
    </source>
</evidence>
<reference evidence="1 2" key="1">
    <citation type="journal article" date="2019" name="Commun. Biol.">
        <title>The bagworm genome reveals a unique fibroin gene that provides high tensile strength.</title>
        <authorList>
            <person name="Kono N."/>
            <person name="Nakamura H."/>
            <person name="Ohtoshi R."/>
            <person name="Tomita M."/>
            <person name="Numata K."/>
            <person name="Arakawa K."/>
        </authorList>
    </citation>
    <scope>NUCLEOTIDE SEQUENCE [LARGE SCALE GENOMIC DNA]</scope>
</reference>
<name>A0A4C1VJ80_EUMVA</name>
<gene>
    <name evidence="1" type="ORF">EVAR_27827_1</name>
</gene>
<sequence length="136" mass="15627">MEIYNLCLTLLRNRRKKDREHKWWLPARGRLSVEQPPGGDDPINAAVTMSYKIAQHHGNLGGVLNLAVHGSLKDETNEKKVKSNNINSCDIDRRKKSDKPLNLQAIPKTFRYERERERKTYDKGGNAFLPVMCKSP</sequence>
<accession>A0A4C1VJ80</accession>
<dbReference type="AlphaFoldDB" id="A0A4C1VJ80"/>
<proteinExistence type="predicted"/>
<organism evidence="1 2">
    <name type="scientific">Eumeta variegata</name>
    <name type="common">Bagworm moth</name>
    <name type="synonym">Eumeta japonica</name>
    <dbReference type="NCBI Taxonomy" id="151549"/>
    <lineage>
        <taxon>Eukaryota</taxon>
        <taxon>Metazoa</taxon>
        <taxon>Ecdysozoa</taxon>
        <taxon>Arthropoda</taxon>
        <taxon>Hexapoda</taxon>
        <taxon>Insecta</taxon>
        <taxon>Pterygota</taxon>
        <taxon>Neoptera</taxon>
        <taxon>Endopterygota</taxon>
        <taxon>Lepidoptera</taxon>
        <taxon>Glossata</taxon>
        <taxon>Ditrysia</taxon>
        <taxon>Tineoidea</taxon>
        <taxon>Psychidae</taxon>
        <taxon>Oiketicinae</taxon>
        <taxon>Eumeta</taxon>
    </lineage>
</organism>